<name>A0A9W6GAY7_9ACTN</name>
<dbReference type="Pfam" id="PF14018">
    <property type="entry name" value="DUF4234"/>
    <property type="match status" value="1"/>
</dbReference>
<evidence type="ECO:0000313" key="3">
    <source>
        <dbReference type="EMBL" id="GLI43586.1"/>
    </source>
</evidence>
<comment type="caution">
    <text evidence="3">The sequence shown here is derived from an EMBL/GenBank/DDBJ whole genome shotgun (WGS) entry which is preliminary data.</text>
</comment>
<sequence>MEELKIRSPFGVWGLTLVSFGIYGLFWYAKTATQIKAVNPDNPKNVSGSSLVVWMLFGAITLFIVPIMNWFKLCASIKAEQQAAGLTPTFNTGVATLLCFLAGTNLCYIQAQQNLVVTAVQARQSVPV</sequence>
<dbReference type="EMBL" id="BSDT01000001">
    <property type="protein sequence ID" value="GLI43586.1"/>
    <property type="molecule type" value="Genomic_DNA"/>
</dbReference>
<keyword evidence="1" id="KW-0812">Transmembrane</keyword>
<keyword evidence="4" id="KW-1185">Reference proteome</keyword>
<keyword evidence="1" id="KW-1133">Transmembrane helix</keyword>
<reference evidence="3" key="1">
    <citation type="submission" date="2022-12" db="EMBL/GenBank/DDBJ databases">
        <title>Reference genome sequencing for broad-spectrum identification of bacterial and archaeal isolates by mass spectrometry.</title>
        <authorList>
            <person name="Sekiguchi Y."/>
            <person name="Tourlousse D.M."/>
        </authorList>
    </citation>
    <scope>NUCLEOTIDE SEQUENCE</scope>
    <source>
        <strain evidence="3">LLR39Z86</strain>
    </source>
</reference>
<dbReference type="AlphaFoldDB" id="A0A9W6GAY7"/>
<proteinExistence type="predicted"/>
<evidence type="ECO:0000313" key="4">
    <source>
        <dbReference type="Proteomes" id="UP001144313"/>
    </source>
</evidence>
<feature type="transmembrane region" description="Helical" evidence="1">
    <location>
        <begin position="12"/>
        <end position="29"/>
    </location>
</feature>
<accession>A0A9W6GAY7</accession>
<organism evidence="3 4">
    <name type="scientific">Glycomyces algeriensis</name>
    <dbReference type="NCBI Taxonomy" id="256037"/>
    <lineage>
        <taxon>Bacteria</taxon>
        <taxon>Bacillati</taxon>
        <taxon>Actinomycetota</taxon>
        <taxon>Actinomycetes</taxon>
        <taxon>Glycomycetales</taxon>
        <taxon>Glycomycetaceae</taxon>
        <taxon>Glycomyces</taxon>
    </lineage>
</organism>
<protein>
    <recommendedName>
        <fullName evidence="2">DUF4234 domain-containing protein</fullName>
    </recommendedName>
</protein>
<dbReference type="Proteomes" id="UP001144313">
    <property type="component" value="Unassembled WGS sequence"/>
</dbReference>
<dbReference type="RefSeq" id="WP_270118711.1">
    <property type="nucleotide sequence ID" value="NZ_BAAAOL010000017.1"/>
</dbReference>
<feature type="domain" description="DUF4234" evidence="2">
    <location>
        <begin position="10"/>
        <end position="77"/>
    </location>
</feature>
<keyword evidence="1" id="KW-0472">Membrane</keyword>
<dbReference type="InterPro" id="IPR025328">
    <property type="entry name" value="DUF4234"/>
</dbReference>
<evidence type="ECO:0000256" key="1">
    <source>
        <dbReference type="SAM" id="Phobius"/>
    </source>
</evidence>
<evidence type="ECO:0000259" key="2">
    <source>
        <dbReference type="Pfam" id="PF14018"/>
    </source>
</evidence>
<feature type="transmembrane region" description="Helical" evidence="1">
    <location>
        <begin position="49"/>
        <end position="71"/>
    </location>
</feature>
<gene>
    <name evidence="3" type="ORF">GALLR39Z86_34360</name>
</gene>